<name>A0A7S3PEK3_9STRA</name>
<dbReference type="PANTHER" id="PTHR42509:SF1">
    <property type="entry name" value="DIX DOMAIN-CONTAINING PROTEIN"/>
    <property type="match status" value="1"/>
</dbReference>
<organism evidence="4">
    <name type="scientific">Amphora coffeiformis</name>
    <dbReference type="NCBI Taxonomy" id="265554"/>
    <lineage>
        <taxon>Eukaryota</taxon>
        <taxon>Sar</taxon>
        <taxon>Stramenopiles</taxon>
        <taxon>Ochrophyta</taxon>
        <taxon>Bacillariophyta</taxon>
        <taxon>Bacillariophyceae</taxon>
        <taxon>Bacillariophycidae</taxon>
        <taxon>Thalassiophysales</taxon>
        <taxon>Catenulaceae</taxon>
        <taxon>Amphora</taxon>
    </lineage>
</organism>
<keyword evidence="1" id="KW-0879">Wnt signaling pathway</keyword>
<evidence type="ECO:0000256" key="2">
    <source>
        <dbReference type="SAM" id="MobiDB-lite"/>
    </source>
</evidence>
<feature type="compositionally biased region" description="Polar residues" evidence="2">
    <location>
        <begin position="205"/>
        <end position="214"/>
    </location>
</feature>
<dbReference type="InterPro" id="IPR001158">
    <property type="entry name" value="DIX"/>
</dbReference>
<dbReference type="InterPro" id="IPR038207">
    <property type="entry name" value="DIX_dom_sf"/>
</dbReference>
<dbReference type="Gene3D" id="2.40.240.130">
    <property type="match status" value="1"/>
</dbReference>
<dbReference type="GO" id="GO:0016055">
    <property type="term" value="P:Wnt signaling pathway"/>
    <property type="evidence" value="ECO:0007669"/>
    <property type="project" value="UniProtKB-KW"/>
</dbReference>
<gene>
    <name evidence="4" type="ORF">ACOF00016_LOCUS18986</name>
</gene>
<dbReference type="PROSITE" id="PS50841">
    <property type="entry name" value="DIX"/>
    <property type="match status" value="1"/>
</dbReference>
<dbReference type="EMBL" id="HBIM01025501">
    <property type="protein sequence ID" value="CAE0422408.1"/>
    <property type="molecule type" value="Transcribed_RNA"/>
</dbReference>
<evidence type="ECO:0000256" key="1">
    <source>
        <dbReference type="ARBA" id="ARBA00022687"/>
    </source>
</evidence>
<protein>
    <recommendedName>
        <fullName evidence="3">DIX domain-containing protein</fullName>
    </recommendedName>
</protein>
<evidence type="ECO:0000259" key="3">
    <source>
        <dbReference type="PROSITE" id="PS50841"/>
    </source>
</evidence>
<feature type="compositionally biased region" description="Gly residues" evidence="2">
    <location>
        <begin position="244"/>
        <end position="271"/>
    </location>
</feature>
<reference evidence="4" key="1">
    <citation type="submission" date="2021-01" db="EMBL/GenBank/DDBJ databases">
        <authorList>
            <person name="Corre E."/>
            <person name="Pelletier E."/>
            <person name="Niang G."/>
            <person name="Scheremetjew M."/>
            <person name="Finn R."/>
            <person name="Kale V."/>
            <person name="Holt S."/>
            <person name="Cochrane G."/>
            <person name="Meng A."/>
            <person name="Brown T."/>
            <person name="Cohen L."/>
        </authorList>
    </citation>
    <scope>NUCLEOTIDE SEQUENCE</scope>
    <source>
        <strain evidence="4">CCMP127</strain>
    </source>
</reference>
<feature type="compositionally biased region" description="Pro residues" evidence="2">
    <location>
        <begin position="117"/>
        <end position="143"/>
    </location>
</feature>
<accession>A0A7S3PEK3</accession>
<sequence length="271" mass="28479">MSIFPLPFSYFVPEDGDSEDYPNVFLAPKPRQQGQPPTLGQVKSAFPLPGRYHFRFKSPLIPGGDRDKGSMAVWMDCVDDRQPVPSWRGTIVAKVTRLAAEDEDDDEDDEDFHRPPAATPAPAPPPAARAPPPVPTPAPPPAAPALDIFGGPSPMSHQSAPNSGNIFQSSPAPAPASGSGDLLGDMNTHTSYGSQPHNDFLGMTSPPTSGGLTPQQQQQMQQQQMYPGNNMRAPPRHSGSFDSFGGGSQGGVSNGGGSGGAFGGLGTPWRN</sequence>
<feature type="compositionally biased region" description="Low complexity" evidence="2">
    <location>
        <begin position="215"/>
        <end position="225"/>
    </location>
</feature>
<feature type="compositionally biased region" description="Polar residues" evidence="2">
    <location>
        <begin position="155"/>
        <end position="168"/>
    </location>
</feature>
<dbReference type="AlphaFoldDB" id="A0A7S3PEK3"/>
<dbReference type="SUPFAM" id="SSF54236">
    <property type="entry name" value="Ubiquitin-like"/>
    <property type="match status" value="1"/>
</dbReference>
<evidence type="ECO:0000313" key="4">
    <source>
        <dbReference type="EMBL" id="CAE0422408.1"/>
    </source>
</evidence>
<dbReference type="InterPro" id="IPR029071">
    <property type="entry name" value="Ubiquitin-like_domsf"/>
</dbReference>
<feature type="domain" description="DIX" evidence="3">
    <location>
        <begin position="7"/>
        <end position="99"/>
    </location>
</feature>
<dbReference type="Pfam" id="PF00778">
    <property type="entry name" value="DIX"/>
    <property type="match status" value="1"/>
</dbReference>
<feature type="compositionally biased region" description="Acidic residues" evidence="2">
    <location>
        <begin position="101"/>
        <end position="110"/>
    </location>
</feature>
<dbReference type="PANTHER" id="PTHR42509">
    <property type="entry name" value="DIX DOMAIN-CONTAINING PROTEIN"/>
    <property type="match status" value="1"/>
</dbReference>
<feature type="region of interest" description="Disordered" evidence="2">
    <location>
        <begin position="99"/>
        <end position="271"/>
    </location>
</feature>
<feature type="compositionally biased region" description="Polar residues" evidence="2">
    <location>
        <begin position="187"/>
        <end position="197"/>
    </location>
</feature>
<proteinExistence type="predicted"/>